<comment type="subcellular location">
    <subcellularLocation>
        <location evidence="1">Mitochondrion inner membrane</location>
    </subcellularLocation>
</comment>
<feature type="compositionally biased region" description="Basic residues" evidence="12">
    <location>
        <begin position="74"/>
        <end position="90"/>
    </location>
</feature>
<comment type="caution">
    <text evidence="13">The sequence shown here is derived from an EMBL/GenBank/DDBJ whole genome shotgun (WGS) entry which is preliminary data.</text>
</comment>
<dbReference type="Gene3D" id="6.10.280.70">
    <property type="match status" value="1"/>
</dbReference>
<dbReference type="OrthoDB" id="35799at2759"/>
<dbReference type="PANTHER" id="PTHR12700">
    <property type="entry name" value="ATP SYNTHASE SUBUNIT D, MITOCHONDRIAL"/>
    <property type="match status" value="1"/>
</dbReference>
<feature type="coiled-coil region" evidence="11">
    <location>
        <begin position="200"/>
        <end position="227"/>
    </location>
</feature>
<evidence type="ECO:0000256" key="3">
    <source>
        <dbReference type="ARBA" id="ARBA00021688"/>
    </source>
</evidence>
<keyword evidence="14" id="KW-1185">Reference proteome</keyword>
<proteinExistence type="inferred from homology"/>
<dbReference type="AlphaFoldDB" id="A0A5B0MBH9"/>
<keyword evidence="5" id="KW-0138">CF(0)</keyword>
<organism evidence="13 14">
    <name type="scientific">Puccinia graminis f. sp. tritici</name>
    <dbReference type="NCBI Taxonomy" id="56615"/>
    <lineage>
        <taxon>Eukaryota</taxon>
        <taxon>Fungi</taxon>
        <taxon>Dikarya</taxon>
        <taxon>Basidiomycota</taxon>
        <taxon>Pucciniomycotina</taxon>
        <taxon>Pucciniomycetes</taxon>
        <taxon>Pucciniales</taxon>
        <taxon>Pucciniaceae</taxon>
        <taxon>Puccinia</taxon>
    </lineage>
</organism>
<feature type="region of interest" description="Disordered" evidence="12">
    <location>
        <begin position="63"/>
        <end position="90"/>
    </location>
</feature>
<dbReference type="InterPro" id="IPR008689">
    <property type="entry name" value="ATP_synth_F0_dsu_mt"/>
</dbReference>
<reference evidence="13 14" key="1">
    <citation type="submission" date="2019-05" db="EMBL/GenBank/DDBJ databases">
        <title>Emergence of the Ug99 lineage of the wheat stem rust pathogen through somatic hybridization.</title>
        <authorList>
            <person name="Li F."/>
            <person name="Upadhyaya N.M."/>
            <person name="Sperschneider J."/>
            <person name="Matny O."/>
            <person name="Nguyen-Phuc H."/>
            <person name="Mago R."/>
            <person name="Raley C."/>
            <person name="Miller M.E."/>
            <person name="Silverstein K.A.T."/>
            <person name="Henningsen E."/>
            <person name="Hirsch C.D."/>
            <person name="Visser B."/>
            <person name="Pretorius Z.A."/>
            <person name="Steffenson B.J."/>
            <person name="Schwessinger B."/>
            <person name="Dodds P.N."/>
            <person name="Figueroa M."/>
        </authorList>
    </citation>
    <scope>NUCLEOTIDE SEQUENCE [LARGE SCALE GENOMIC DNA]</scope>
    <source>
        <strain evidence="13">21-0</strain>
    </source>
</reference>
<gene>
    <name evidence="13" type="primary">ATP7_1</name>
    <name evidence="13" type="ORF">PGT21_019375</name>
</gene>
<evidence type="ECO:0000256" key="2">
    <source>
        <dbReference type="ARBA" id="ARBA00006842"/>
    </source>
</evidence>
<keyword evidence="9" id="KW-0496">Mitochondrion</keyword>
<keyword evidence="4" id="KW-0813">Transport</keyword>
<evidence type="ECO:0000256" key="8">
    <source>
        <dbReference type="ARBA" id="ARBA00023065"/>
    </source>
</evidence>
<keyword evidence="7" id="KW-0999">Mitochondrion inner membrane</keyword>
<dbReference type="Pfam" id="PF05873">
    <property type="entry name" value="Mt_ATP-synt_D"/>
    <property type="match status" value="1"/>
</dbReference>
<keyword evidence="6" id="KW-0375">Hydrogen ion transport</keyword>
<dbReference type="Proteomes" id="UP000324748">
    <property type="component" value="Unassembled WGS sequence"/>
</dbReference>
<evidence type="ECO:0000256" key="4">
    <source>
        <dbReference type="ARBA" id="ARBA00022448"/>
    </source>
</evidence>
<dbReference type="GO" id="GO:0005743">
    <property type="term" value="C:mitochondrial inner membrane"/>
    <property type="evidence" value="ECO:0007669"/>
    <property type="project" value="UniProtKB-SubCell"/>
</dbReference>
<dbReference type="InterPro" id="IPR036228">
    <property type="entry name" value="ATP_synth_F0_dsu_sf_mt"/>
</dbReference>
<dbReference type="GO" id="GO:0015986">
    <property type="term" value="P:proton motive force-driven ATP synthesis"/>
    <property type="evidence" value="ECO:0007669"/>
    <property type="project" value="InterPro"/>
</dbReference>
<evidence type="ECO:0000256" key="9">
    <source>
        <dbReference type="ARBA" id="ARBA00023128"/>
    </source>
</evidence>
<dbReference type="GO" id="GO:0045259">
    <property type="term" value="C:proton-transporting ATP synthase complex"/>
    <property type="evidence" value="ECO:0007669"/>
    <property type="project" value="UniProtKB-KW"/>
</dbReference>
<evidence type="ECO:0000256" key="6">
    <source>
        <dbReference type="ARBA" id="ARBA00022781"/>
    </source>
</evidence>
<protein>
    <recommendedName>
        <fullName evidence="3">ATP synthase subunit d, mitochondrial</fullName>
    </recommendedName>
</protein>
<evidence type="ECO:0000256" key="10">
    <source>
        <dbReference type="ARBA" id="ARBA00023136"/>
    </source>
</evidence>
<keyword evidence="11" id="KW-0175">Coiled coil</keyword>
<dbReference type="SUPFAM" id="SSF161065">
    <property type="entry name" value="ATP synthase D chain-like"/>
    <property type="match status" value="1"/>
</dbReference>
<dbReference type="EMBL" id="VSWC01000158">
    <property type="protein sequence ID" value="KAA1073636.1"/>
    <property type="molecule type" value="Genomic_DNA"/>
</dbReference>
<accession>A0A5B0MBH9</accession>
<evidence type="ECO:0000313" key="14">
    <source>
        <dbReference type="Proteomes" id="UP000324748"/>
    </source>
</evidence>
<evidence type="ECO:0000256" key="11">
    <source>
        <dbReference type="SAM" id="Coils"/>
    </source>
</evidence>
<name>A0A5B0MBH9_PUCGR</name>
<evidence type="ECO:0000256" key="1">
    <source>
        <dbReference type="ARBA" id="ARBA00004273"/>
    </source>
</evidence>
<comment type="similarity">
    <text evidence="2">Belongs to the ATPase d subunit family.</text>
</comment>
<evidence type="ECO:0000313" key="13">
    <source>
        <dbReference type="EMBL" id="KAA1073636.1"/>
    </source>
</evidence>
<evidence type="ECO:0000256" key="12">
    <source>
        <dbReference type="SAM" id="MobiDB-lite"/>
    </source>
</evidence>
<keyword evidence="10" id="KW-0472">Membrane</keyword>
<sequence>MCTDFLLSKKLTLHVAVSFGSPVPSSDRCSLPMSPWNPGSGTGGVCYKDRLCKPLSLPPRLKPTLQPALTTNDHHHHHHHTAQLKHSHPHRTKPYRYLNLEMAAKTAAVDFARVASALNLPQSTLQSLSAFRARNAAAKASLSALKSQKQDIDFAHYRAVLKKNTQIVDRLEKVWNDFKPAEYDVAAQIKAIEAFESKAVSSASEASQKIEEELAALNATLQNIEGARPFDQLTLSDIDKAEPRISKTVETMVKKGKWTVDGYSEKFGNLSVM</sequence>
<keyword evidence="8" id="KW-0406">Ion transport</keyword>
<evidence type="ECO:0000256" key="5">
    <source>
        <dbReference type="ARBA" id="ARBA00022547"/>
    </source>
</evidence>
<dbReference type="GO" id="GO:0015078">
    <property type="term" value="F:proton transmembrane transporter activity"/>
    <property type="evidence" value="ECO:0007669"/>
    <property type="project" value="InterPro"/>
</dbReference>
<evidence type="ECO:0000256" key="7">
    <source>
        <dbReference type="ARBA" id="ARBA00022792"/>
    </source>
</evidence>